<evidence type="ECO:0000313" key="3">
    <source>
        <dbReference type="EMBL" id="GLD31351.1"/>
    </source>
</evidence>
<dbReference type="PANTHER" id="PTHR33371">
    <property type="entry name" value="INTERMEMBRANE PHOSPHOLIPID TRANSPORT SYSTEM BINDING PROTEIN MLAD-RELATED"/>
    <property type="match status" value="1"/>
</dbReference>
<dbReference type="InterPro" id="IPR005693">
    <property type="entry name" value="Mce"/>
</dbReference>
<dbReference type="NCBIfam" id="TIGR00996">
    <property type="entry name" value="Mtu_fam_mce"/>
    <property type="match status" value="1"/>
</dbReference>
<feature type="domain" description="Mce/MlaD" evidence="1">
    <location>
        <begin position="36"/>
        <end position="109"/>
    </location>
</feature>
<evidence type="ECO:0000313" key="4">
    <source>
        <dbReference type="Proteomes" id="UP001064782"/>
    </source>
</evidence>
<dbReference type="GO" id="GO:0005576">
    <property type="term" value="C:extracellular region"/>
    <property type="evidence" value="ECO:0007669"/>
    <property type="project" value="TreeGrafter"/>
</dbReference>
<gene>
    <name evidence="3" type="ORF">Mkiyose1413_32340</name>
    <name evidence="2" type="ORF">SRL2020028_14130</name>
</gene>
<protein>
    <submittedName>
        <fullName evidence="3">MCE family protein</fullName>
    </submittedName>
</protein>
<evidence type="ECO:0000313" key="2">
    <source>
        <dbReference type="EMBL" id="GLB82157.1"/>
    </source>
</evidence>
<accession>A0A9P3UYG3</accession>
<dbReference type="GeneID" id="83627845"/>
<organism evidence="3 4">
    <name type="scientific">Mycobacterium kiyosense</name>
    <dbReference type="NCBI Taxonomy" id="2871094"/>
    <lineage>
        <taxon>Bacteria</taxon>
        <taxon>Bacillati</taxon>
        <taxon>Actinomycetota</taxon>
        <taxon>Actinomycetes</taxon>
        <taxon>Mycobacteriales</taxon>
        <taxon>Mycobacteriaceae</taxon>
        <taxon>Mycobacterium</taxon>
    </lineage>
</organism>
<proteinExistence type="predicted"/>
<dbReference type="InterPro" id="IPR052336">
    <property type="entry name" value="MlaD_Phospholipid_Transporter"/>
</dbReference>
<dbReference type="EMBL" id="BRXE01000009">
    <property type="protein sequence ID" value="GLB82157.1"/>
    <property type="molecule type" value="Genomic_DNA"/>
</dbReference>
<name>A0A9P3UYG3_9MYCO</name>
<dbReference type="Proteomes" id="UP001165663">
    <property type="component" value="Unassembled WGS sequence"/>
</dbReference>
<dbReference type="Proteomes" id="UP001064782">
    <property type="component" value="Unassembled WGS sequence"/>
</dbReference>
<sequence length="372" mass="39011">MSRRVKIIVAATVAAVVLVGALAIAVIPRLTHPKMKVTAHFEDTVGLYVGNDVSVLGMAVGKVTGIAAKDSYVQVELEIDPSIDIPADVQAVTLSNSLLTDRHVELTPPYRGGPKLKNGDVLGLGRTRTPVEIDRTLAMIDKLGKALRADDNGQGALGDLVNLGSQITSGNGANIKATLAKLSQALRVGSDKGAHSKKDIQAIVNSISDLAQAAAKNDAAIREFGSNLHQLSSILADESLGSGTTGAKLNEILAEAARLLEGHREELTHTFADLRAITGTIDDNQRELAETLDVAPLTVDNLYNILDPVAGSARVHVLADKLVLNGQFGKELCNLLGLKQLGCATGTLRDYAPDFGLGKMLDLMGDGISGTP</sequence>
<dbReference type="EMBL" id="BRZI01000024">
    <property type="protein sequence ID" value="GLD31351.1"/>
    <property type="molecule type" value="Genomic_DNA"/>
</dbReference>
<reference evidence="3" key="1">
    <citation type="submission" date="2022-08" db="EMBL/GenBank/DDBJ databases">
        <title>Mycobacterium kiyosense sp. nov., scotochromogenic slow-glowing species isolated from respiratory specimens.</title>
        <authorList>
            <person name="Fukano H."/>
            <person name="Kazumi Y."/>
            <person name="Sakagami N."/>
            <person name="Ato M."/>
            <person name="Mitarai S."/>
            <person name="Hoshino Y."/>
        </authorList>
    </citation>
    <scope>NUCLEOTIDE SEQUENCE</scope>
    <source>
        <strain evidence="3">1413</strain>
        <strain evidence="2">SRL2020-028</strain>
    </source>
</reference>
<evidence type="ECO:0000259" key="1">
    <source>
        <dbReference type="Pfam" id="PF02470"/>
    </source>
</evidence>
<dbReference type="InterPro" id="IPR003399">
    <property type="entry name" value="Mce/MlaD"/>
</dbReference>
<dbReference type="AlphaFoldDB" id="A0A9P3UYG3"/>
<comment type="caution">
    <text evidence="3">The sequence shown here is derived from an EMBL/GenBank/DDBJ whole genome shotgun (WGS) entry which is preliminary data.</text>
</comment>
<dbReference type="Pfam" id="PF02470">
    <property type="entry name" value="MlaD"/>
    <property type="match status" value="1"/>
</dbReference>
<dbReference type="RefSeq" id="WP_236977742.1">
    <property type="nucleotide sequence ID" value="NZ_BRXE01000009.1"/>
</dbReference>
<keyword evidence="4" id="KW-1185">Reference proteome</keyword>
<dbReference type="PANTHER" id="PTHR33371:SF4">
    <property type="entry name" value="INTERMEMBRANE PHOSPHOLIPID TRANSPORT SYSTEM BINDING PROTEIN MLAD"/>
    <property type="match status" value="1"/>
</dbReference>